<dbReference type="Proteomes" id="UP001165122">
    <property type="component" value="Unassembled WGS sequence"/>
</dbReference>
<reference evidence="2" key="1">
    <citation type="journal article" date="2023" name="Commun. Biol.">
        <title>Genome analysis of Parmales, the sister group of diatoms, reveals the evolutionary specialization of diatoms from phago-mixotrophs to photoautotrophs.</title>
        <authorList>
            <person name="Ban H."/>
            <person name="Sato S."/>
            <person name="Yoshikawa S."/>
            <person name="Yamada K."/>
            <person name="Nakamura Y."/>
            <person name="Ichinomiya M."/>
            <person name="Sato N."/>
            <person name="Blanc-Mathieu R."/>
            <person name="Endo H."/>
            <person name="Kuwata A."/>
            <person name="Ogata H."/>
        </authorList>
    </citation>
    <scope>NUCLEOTIDE SEQUENCE [LARGE SCALE GENOMIC DNA]</scope>
    <source>
        <strain evidence="2">NIES 3700</strain>
    </source>
</reference>
<dbReference type="OrthoDB" id="45239at2759"/>
<name>A0A9W7FS95_9STRA</name>
<evidence type="ECO:0000313" key="1">
    <source>
        <dbReference type="EMBL" id="GMI17125.1"/>
    </source>
</evidence>
<proteinExistence type="predicted"/>
<dbReference type="EMBL" id="BRXW01000276">
    <property type="protein sequence ID" value="GMI17125.1"/>
    <property type="molecule type" value="Genomic_DNA"/>
</dbReference>
<dbReference type="AlphaFoldDB" id="A0A9W7FS95"/>
<protein>
    <submittedName>
        <fullName evidence="1">Uncharacterized protein</fullName>
    </submittedName>
</protein>
<organism evidence="1 2">
    <name type="scientific">Triparma laevis f. longispina</name>
    <dbReference type="NCBI Taxonomy" id="1714387"/>
    <lineage>
        <taxon>Eukaryota</taxon>
        <taxon>Sar</taxon>
        <taxon>Stramenopiles</taxon>
        <taxon>Ochrophyta</taxon>
        <taxon>Bolidophyceae</taxon>
        <taxon>Parmales</taxon>
        <taxon>Triparmaceae</taxon>
        <taxon>Triparma</taxon>
    </lineage>
</organism>
<comment type="caution">
    <text evidence="1">The sequence shown here is derived from an EMBL/GenBank/DDBJ whole genome shotgun (WGS) entry which is preliminary data.</text>
</comment>
<sequence>MLLNFQNSEDTLKLSTTSSRYLISSIIKNFPYTVATCSPLADIPEPDDIELEDEVKELLLDLLIEQTKIDILEQDGSDDDMDEVLDVIIQEWSLMCQEREGIKGGERVWRLGCEVISLCDLSTEERANLIALTSGLERLRLLRSILKIKIGETKITAGSGWDLQVSESGDVPKQALSLNVGQKVEYYWNEEYEWQPATVVNKIGPVGGEVLFDLKFDSDGEVHRCGFGFEDRGRWRPV</sequence>
<accession>A0A9W7FS95</accession>
<keyword evidence="2" id="KW-1185">Reference proteome</keyword>
<gene>
    <name evidence="1" type="ORF">TrLO_g13530</name>
</gene>
<evidence type="ECO:0000313" key="2">
    <source>
        <dbReference type="Proteomes" id="UP001165122"/>
    </source>
</evidence>